<name>A0A418KTI7_9ACTN</name>
<evidence type="ECO:0000313" key="3">
    <source>
        <dbReference type="Proteomes" id="UP000284057"/>
    </source>
</evidence>
<dbReference type="AlphaFoldDB" id="A0A418KTI7"/>
<proteinExistence type="predicted"/>
<evidence type="ECO:0000256" key="1">
    <source>
        <dbReference type="SAM" id="MobiDB-lite"/>
    </source>
</evidence>
<dbReference type="EMBL" id="QUAL01000076">
    <property type="protein sequence ID" value="RIQ29142.1"/>
    <property type="molecule type" value="Genomic_DNA"/>
</dbReference>
<accession>A0A418KTI7</accession>
<sequence>MFTLTAEGELTSEFDYDNPPFDGVVDEYDLNADHEMFPRDADHLPAWHLASNQRRWRGWRLPEPPPDPDQPTTHQLSRIADVMTKPAEDLDWTRLVLAVTGAGDALAMRLTVEHADGTWSRQWTPIRVESGDADTVRKVRQDMARYGKGTWYNATFTLDSETQNPRAELDYDNPPFDSTWDSTGGVWPVDELLLDDHKQFPRDDERLPAWHPARGEQRQPMPQPDLSSQPEEPLDHSPYNWIKQFMLRLATKSDSSNQLHIRSPWSKVTMVASAAGRNVEMKATVLRPDGTVDSPRVVEYHRGLAERLVEVRRNTARPGRGAWYNATFVIDHSDGELQAEYDYDNPPINVEYPSVLNTHLRDDQQMFPRDREHLPEWHPENIDPPPVLQFDGPRPETDDPLLRLGYAVVDRMPVDDHWWSRITLQITAAADTVRTCVVATFQEDDAPYERYLYLPGLEEACLELRRSMYDPSTGAWYRAIITIERPRLHIKHWYDYEAPPFAGFWGPREWESIQRDHELYPRDPDELPDWHPASAAPE</sequence>
<keyword evidence="3" id="KW-1185">Reference proteome</keyword>
<dbReference type="Proteomes" id="UP000284057">
    <property type="component" value="Unassembled WGS sequence"/>
</dbReference>
<organism evidence="2 3">
    <name type="scientific">Jiangella rhizosphaerae</name>
    <dbReference type="NCBI Taxonomy" id="2293569"/>
    <lineage>
        <taxon>Bacteria</taxon>
        <taxon>Bacillati</taxon>
        <taxon>Actinomycetota</taxon>
        <taxon>Actinomycetes</taxon>
        <taxon>Jiangellales</taxon>
        <taxon>Jiangellaceae</taxon>
        <taxon>Jiangella</taxon>
    </lineage>
</organism>
<dbReference type="SUPFAM" id="SSF160424">
    <property type="entry name" value="BH3703-like"/>
    <property type="match status" value="3"/>
</dbReference>
<protein>
    <submittedName>
        <fullName evidence="2">Uncharacterized protein</fullName>
    </submittedName>
</protein>
<evidence type="ECO:0000313" key="2">
    <source>
        <dbReference type="EMBL" id="RIQ29142.1"/>
    </source>
</evidence>
<feature type="compositionally biased region" description="Basic and acidic residues" evidence="1">
    <location>
        <begin position="203"/>
        <end position="217"/>
    </location>
</feature>
<reference evidence="2 3" key="1">
    <citation type="submission" date="2018-09" db="EMBL/GenBank/DDBJ databases">
        <title>Isolation, diversity and antifungal activity of actinobacteria from wheat.</title>
        <authorList>
            <person name="Han C."/>
        </authorList>
    </citation>
    <scope>NUCLEOTIDE SEQUENCE [LARGE SCALE GENOMIC DNA]</scope>
    <source>
        <strain evidence="2 3">NEAU-YY265</strain>
    </source>
</reference>
<comment type="caution">
    <text evidence="2">The sequence shown here is derived from an EMBL/GenBank/DDBJ whole genome shotgun (WGS) entry which is preliminary data.</text>
</comment>
<dbReference type="InterPro" id="IPR036170">
    <property type="entry name" value="YezG-like_sf"/>
</dbReference>
<feature type="region of interest" description="Disordered" evidence="1">
    <location>
        <begin position="203"/>
        <end position="234"/>
    </location>
</feature>
<gene>
    <name evidence="2" type="ORF">DY240_08750</name>
</gene>